<dbReference type="Proteomes" id="UP000834106">
    <property type="component" value="Chromosome 2"/>
</dbReference>
<dbReference type="SUPFAM" id="SSF48452">
    <property type="entry name" value="TPR-like"/>
    <property type="match status" value="1"/>
</dbReference>
<evidence type="ECO:0000313" key="2">
    <source>
        <dbReference type="Proteomes" id="UP000834106"/>
    </source>
</evidence>
<dbReference type="Pfam" id="PF12895">
    <property type="entry name" value="ANAPC3"/>
    <property type="match status" value="1"/>
</dbReference>
<gene>
    <name evidence="1" type="ORF">FPE_LOCUS4173</name>
</gene>
<dbReference type="InterPro" id="IPR011990">
    <property type="entry name" value="TPR-like_helical_dom_sf"/>
</dbReference>
<dbReference type="InterPro" id="IPR019734">
    <property type="entry name" value="TPR_rpt"/>
</dbReference>
<proteinExistence type="predicted"/>
<reference evidence="1" key="1">
    <citation type="submission" date="2023-05" db="EMBL/GenBank/DDBJ databases">
        <authorList>
            <person name="Huff M."/>
        </authorList>
    </citation>
    <scope>NUCLEOTIDE SEQUENCE</scope>
</reference>
<dbReference type="PANTHER" id="PTHR47541">
    <property type="entry name" value="TETRATRICOPEPTIDE REPEAT (TPR)-LIKE SUPERFAMILY PROTEIN"/>
    <property type="match status" value="1"/>
</dbReference>
<keyword evidence="2" id="KW-1185">Reference proteome</keyword>
<organism evidence="1 2">
    <name type="scientific">Fraxinus pennsylvanica</name>
    <dbReference type="NCBI Taxonomy" id="56036"/>
    <lineage>
        <taxon>Eukaryota</taxon>
        <taxon>Viridiplantae</taxon>
        <taxon>Streptophyta</taxon>
        <taxon>Embryophyta</taxon>
        <taxon>Tracheophyta</taxon>
        <taxon>Spermatophyta</taxon>
        <taxon>Magnoliopsida</taxon>
        <taxon>eudicotyledons</taxon>
        <taxon>Gunneridae</taxon>
        <taxon>Pentapetalae</taxon>
        <taxon>asterids</taxon>
        <taxon>lamiids</taxon>
        <taxon>Lamiales</taxon>
        <taxon>Oleaceae</taxon>
        <taxon>Oleeae</taxon>
        <taxon>Fraxinus</taxon>
    </lineage>
</organism>
<sequence>MYREGKYEEALDFYTEAFFLAKTKPKPQRVALHSNRAACYLKLQDFKKASEECTSVLELDHNHTGALMLRAQTLVTLKEYHSALFDVNRLIELNPSSEVYKNLQAILKSQLVVTSFSFILLLHLFNYSSSLTDILIIHTVPSYGNCCFKSFAAPKTSIYLPCSRPLSMH</sequence>
<dbReference type="AlphaFoldDB" id="A0AAD1YT16"/>
<name>A0AAD1YT16_9LAMI</name>
<evidence type="ECO:0000313" key="1">
    <source>
        <dbReference type="EMBL" id="CAI9756743.1"/>
    </source>
</evidence>
<protein>
    <submittedName>
        <fullName evidence="1">Uncharacterized protein</fullName>
    </submittedName>
</protein>
<accession>A0AAD1YT16</accession>
<dbReference type="SMART" id="SM00028">
    <property type="entry name" value="TPR"/>
    <property type="match status" value="2"/>
</dbReference>
<dbReference type="Gene3D" id="1.25.40.10">
    <property type="entry name" value="Tetratricopeptide repeat domain"/>
    <property type="match status" value="1"/>
</dbReference>
<dbReference type="PANTHER" id="PTHR47541:SF1">
    <property type="entry name" value="TETRATRICOPEPTIDE REPEAT (TPR)-LIKE SUPERFAMILY PROTEIN"/>
    <property type="match status" value="1"/>
</dbReference>
<dbReference type="EMBL" id="OU503037">
    <property type="protein sequence ID" value="CAI9756743.1"/>
    <property type="molecule type" value="Genomic_DNA"/>
</dbReference>